<keyword evidence="2" id="KW-0067">ATP-binding</keyword>
<evidence type="ECO:0000256" key="1">
    <source>
        <dbReference type="ARBA" id="ARBA00005898"/>
    </source>
</evidence>
<dbReference type="GO" id="GO:0051301">
    <property type="term" value="P:cell division"/>
    <property type="evidence" value="ECO:0007669"/>
    <property type="project" value="UniProtKB-KW"/>
</dbReference>
<comment type="caution">
    <text evidence="2">Lacks conserved residue(s) required for the propagation of feature annotation.</text>
</comment>
<comment type="catalytic activity">
    <reaction evidence="2">
        <text>UDP-N-acetyl-alpha-D-muramoyl-L-alanyl-D-glutamate + meso-2,6-diaminopimelate + ATP = UDP-N-acetyl-alpha-D-muramoyl-L-alanyl-gamma-D-glutamyl-meso-2,6-diaminopimelate + ADP + phosphate + H(+)</text>
        <dbReference type="Rhea" id="RHEA:23676"/>
        <dbReference type="ChEBI" id="CHEBI:15378"/>
        <dbReference type="ChEBI" id="CHEBI:30616"/>
        <dbReference type="ChEBI" id="CHEBI:43474"/>
        <dbReference type="ChEBI" id="CHEBI:57791"/>
        <dbReference type="ChEBI" id="CHEBI:83900"/>
        <dbReference type="ChEBI" id="CHEBI:83905"/>
        <dbReference type="ChEBI" id="CHEBI:456216"/>
        <dbReference type="EC" id="6.3.2.13"/>
    </reaction>
</comment>
<comment type="cofactor">
    <cofactor evidence="2">
        <name>Mg(2+)</name>
        <dbReference type="ChEBI" id="CHEBI:18420"/>
    </cofactor>
</comment>
<dbReference type="InterPro" id="IPR036615">
    <property type="entry name" value="Mur_ligase_C_dom_sf"/>
</dbReference>
<evidence type="ECO:0000256" key="3">
    <source>
        <dbReference type="RuleBase" id="RU004135"/>
    </source>
</evidence>
<feature type="binding site" evidence="2">
    <location>
        <begin position="402"/>
        <end position="405"/>
    </location>
    <ligand>
        <name>meso-2,6-diaminopimelate</name>
        <dbReference type="ChEBI" id="CHEBI:57791"/>
    </ligand>
</feature>
<dbReference type="NCBIfam" id="TIGR01085">
    <property type="entry name" value="murE"/>
    <property type="match status" value="1"/>
</dbReference>
<dbReference type="GO" id="GO:0008765">
    <property type="term" value="F:UDP-N-acetylmuramoylalanyl-D-glutamate-2,6-diaminopimelate ligase activity"/>
    <property type="evidence" value="ECO:0007669"/>
    <property type="project" value="UniProtKB-UniRule"/>
</dbReference>
<evidence type="ECO:0000256" key="2">
    <source>
        <dbReference type="HAMAP-Rule" id="MF_00208"/>
    </source>
</evidence>
<evidence type="ECO:0000259" key="5">
    <source>
        <dbReference type="Pfam" id="PF08245"/>
    </source>
</evidence>
<dbReference type="Proteomes" id="UP000254601">
    <property type="component" value="Unassembled WGS sequence"/>
</dbReference>
<dbReference type="Pfam" id="PF02875">
    <property type="entry name" value="Mur_ligase_C"/>
    <property type="match status" value="1"/>
</dbReference>
<proteinExistence type="inferred from homology"/>
<dbReference type="InterPro" id="IPR035911">
    <property type="entry name" value="MurE/MurF_N"/>
</dbReference>
<dbReference type="GO" id="GO:0000287">
    <property type="term" value="F:magnesium ion binding"/>
    <property type="evidence" value="ECO:0007669"/>
    <property type="project" value="UniProtKB-UniRule"/>
</dbReference>
<feature type="binding site" evidence="2">
    <location>
        <position position="169"/>
    </location>
    <ligand>
        <name>UDP-N-acetyl-alpha-D-muramoyl-L-alanyl-D-glutamate</name>
        <dbReference type="ChEBI" id="CHEBI:83900"/>
    </ligand>
</feature>
<feature type="binding site" evidence="2">
    <location>
        <position position="378"/>
    </location>
    <ligand>
        <name>meso-2,6-diaminopimelate</name>
        <dbReference type="ChEBI" id="CHEBI:57791"/>
    </ligand>
</feature>
<keyword evidence="2 3" id="KW-0131">Cell cycle</keyword>
<keyword evidence="2 6" id="KW-0436">Ligase</keyword>
<dbReference type="GO" id="GO:0008360">
    <property type="term" value="P:regulation of cell shape"/>
    <property type="evidence" value="ECO:0007669"/>
    <property type="project" value="UniProtKB-KW"/>
</dbReference>
<evidence type="ECO:0000259" key="4">
    <source>
        <dbReference type="Pfam" id="PF02875"/>
    </source>
</evidence>
<dbReference type="AlphaFoldDB" id="A0A380MXB4"/>
<sequence>MLSLKDWLATIGMTVNSQQSVKAIAVDSRECDKDTWWLAEKGITHHALDFYQSDMAFAGILFEPPYENPPKGAIAVLDLSSKISQLADVFYHHPSQKLRIIGVTGTDGKSSLVHFLAQGLDAAMLGTIGYGRLSHLQSASHTTPNALHVQSLLSDFVSNGAKVAAMEVSSHALMQNRVAAVTFDTAVFTNLSRDHLDYHQTMEAYFQAKAKLFAYPLRHAIINLDDKYGQRLVDEKYIHSSATIWGLTSQLKKRPSNIHRFLSAKNIQLLNDGIAFTLEADHESVKVQTPLLARFNIDNLLNVAACLLSGGLSLMQTAEVLSKLKGVPGRVEKIALGNKKNAIVDYAHTAGAIESVLTGIRPHVAGKLWLIFGCGGDRDRGKRPLMAASAEKFADEIVLTDDNPRTENPSEIIKDMISGLEHPENVHVVQPRDAAIFYVLERMKAGDTVLIAGKGHEDYQIIGNQKTHFSDQETVHKWLNQ</sequence>
<dbReference type="GO" id="GO:0071555">
    <property type="term" value="P:cell wall organization"/>
    <property type="evidence" value="ECO:0007669"/>
    <property type="project" value="UniProtKB-KW"/>
</dbReference>
<keyword evidence="2 3" id="KW-0573">Peptidoglycan synthesis</keyword>
<name>A0A380MXB4_9GAMM</name>
<dbReference type="EC" id="6.3.2.13" evidence="2"/>
<feature type="domain" description="Mur ligase central" evidence="5">
    <location>
        <begin position="103"/>
        <end position="306"/>
    </location>
</feature>
<feature type="binding site" evidence="2">
    <location>
        <position position="457"/>
    </location>
    <ligand>
        <name>meso-2,6-diaminopimelate</name>
        <dbReference type="ChEBI" id="CHEBI:57791"/>
    </ligand>
</feature>
<dbReference type="PANTHER" id="PTHR23135">
    <property type="entry name" value="MUR LIGASE FAMILY MEMBER"/>
    <property type="match status" value="1"/>
</dbReference>
<dbReference type="RefSeq" id="WP_072576956.1">
    <property type="nucleotide sequence ID" value="NZ_LWHB01000119.1"/>
</dbReference>
<dbReference type="NCBIfam" id="NF001126">
    <property type="entry name" value="PRK00139.1-4"/>
    <property type="match status" value="1"/>
</dbReference>
<dbReference type="GO" id="GO:0005737">
    <property type="term" value="C:cytoplasm"/>
    <property type="evidence" value="ECO:0007669"/>
    <property type="project" value="UniProtKB-SubCell"/>
</dbReference>
<dbReference type="Gene3D" id="3.90.190.20">
    <property type="entry name" value="Mur ligase, C-terminal domain"/>
    <property type="match status" value="1"/>
</dbReference>
<dbReference type="OrthoDB" id="9800958at2"/>
<evidence type="ECO:0000313" key="6">
    <source>
        <dbReference type="EMBL" id="SUO97240.1"/>
    </source>
</evidence>
<comment type="similarity">
    <text evidence="1 2">Belongs to the MurCDEF family. MurE subfamily.</text>
</comment>
<dbReference type="InterPro" id="IPR005761">
    <property type="entry name" value="UDP-N-AcMur-Glu-dNH2Pim_ligase"/>
</dbReference>
<comment type="pathway">
    <text evidence="2 3">Cell wall biogenesis; peptidoglycan biosynthesis.</text>
</comment>
<dbReference type="InterPro" id="IPR036565">
    <property type="entry name" value="Mur-like_cat_sf"/>
</dbReference>
<feature type="binding site" evidence="2">
    <location>
        <position position="177"/>
    </location>
    <ligand>
        <name>UDP-N-acetyl-alpha-D-muramoyl-L-alanyl-D-glutamate</name>
        <dbReference type="ChEBI" id="CHEBI:83900"/>
    </ligand>
</feature>
<dbReference type="UniPathway" id="UPA00219"/>
<keyword evidence="2" id="KW-0547">Nucleotide-binding</keyword>
<keyword evidence="2" id="KW-0460">Magnesium</keyword>
<dbReference type="Pfam" id="PF08245">
    <property type="entry name" value="Mur_ligase_M"/>
    <property type="match status" value="1"/>
</dbReference>
<dbReference type="Gene3D" id="3.40.1190.10">
    <property type="entry name" value="Mur-like, catalytic domain"/>
    <property type="match status" value="1"/>
</dbReference>
<dbReference type="InterPro" id="IPR013221">
    <property type="entry name" value="Mur_ligase_cen"/>
</dbReference>
<dbReference type="SUPFAM" id="SSF53623">
    <property type="entry name" value="MurD-like peptide ligases, catalytic domain"/>
    <property type="match status" value="1"/>
</dbReference>
<feature type="binding site" evidence="2">
    <location>
        <begin position="142"/>
        <end position="143"/>
    </location>
    <ligand>
        <name>UDP-N-acetyl-alpha-D-muramoyl-L-alanyl-D-glutamate</name>
        <dbReference type="ChEBI" id="CHEBI:83900"/>
    </ligand>
</feature>
<keyword evidence="2 3" id="KW-0133">Cell shape</keyword>
<feature type="binding site" evidence="2">
    <location>
        <begin position="105"/>
        <end position="111"/>
    </location>
    <ligand>
        <name>ATP</name>
        <dbReference type="ChEBI" id="CHEBI:30616"/>
    </ligand>
</feature>
<keyword evidence="2 3" id="KW-0961">Cell wall biogenesis/degradation</keyword>
<dbReference type="GO" id="GO:0009252">
    <property type="term" value="P:peptidoglycan biosynthetic process"/>
    <property type="evidence" value="ECO:0007669"/>
    <property type="project" value="UniProtKB-UniRule"/>
</dbReference>
<organism evidence="6 7">
    <name type="scientific">Suttonella ornithocola</name>
    <dbReference type="NCBI Taxonomy" id="279832"/>
    <lineage>
        <taxon>Bacteria</taxon>
        <taxon>Pseudomonadati</taxon>
        <taxon>Pseudomonadota</taxon>
        <taxon>Gammaproteobacteria</taxon>
        <taxon>Cardiobacteriales</taxon>
        <taxon>Cardiobacteriaceae</taxon>
        <taxon>Suttonella</taxon>
    </lineage>
</organism>
<gene>
    <name evidence="2 6" type="primary">murE</name>
    <name evidence="6" type="ORF">NCTC13337_02295</name>
</gene>
<dbReference type="PANTHER" id="PTHR23135:SF4">
    <property type="entry name" value="UDP-N-ACETYLMURAMOYL-L-ALANYL-D-GLUTAMATE--2,6-DIAMINOPIMELATE LIGASE MURE HOMOLOG, CHLOROPLASTIC"/>
    <property type="match status" value="1"/>
</dbReference>
<dbReference type="SUPFAM" id="SSF53244">
    <property type="entry name" value="MurD-like peptide ligases, peptide-binding domain"/>
    <property type="match status" value="1"/>
</dbReference>
<dbReference type="GO" id="GO:0005524">
    <property type="term" value="F:ATP binding"/>
    <property type="evidence" value="ECO:0007669"/>
    <property type="project" value="UniProtKB-UniRule"/>
</dbReference>
<evidence type="ECO:0000313" key="7">
    <source>
        <dbReference type="Proteomes" id="UP000254601"/>
    </source>
</evidence>
<protein>
    <recommendedName>
        <fullName evidence="2">UDP-N-acetylmuramoyl-L-alanyl-D-glutamate--2,6-diaminopimelate ligase</fullName>
        <ecNumber evidence="2">6.3.2.13</ecNumber>
    </recommendedName>
    <alternativeName>
        <fullName evidence="2">Meso-A2pm-adding enzyme</fullName>
    </alternativeName>
    <alternativeName>
        <fullName evidence="2">Meso-diaminopimelate-adding enzyme</fullName>
    </alternativeName>
    <alternativeName>
        <fullName evidence="2">UDP-MurNAc-L-Ala-D-Glu:meso-diaminopimelate ligase</fullName>
    </alternativeName>
    <alternativeName>
        <fullName evidence="2">UDP-MurNAc-tripeptide synthetase</fullName>
    </alternativeName>
    <alternativeName>
        <fullName evidence="2">UDP-N-acetylmuramyl-tripeptide synthetase</fullName>
    </alternativeName>
</protein>
<feature type="short sequence motif" description="Meso-diaminopimelate recognition motif" evidence="2">
    <location>
        <begin position="402"/>
        <end position="405"/>
    </location>
</feature>
<comment type="subcellular location">
    <subcellularLocation>
        <location evidence="2 3">Cytoplasm</location>
    </subcellularLocation>
</comment>
<reference evidence="6 7" key="1">
    <citation type="submission" date="2018-06" db="EMBL/GenBank/DDBJ databases">
        <authorList>
            <consortium name="Pathogen Informatics"/>
            <person name="Doyle S."/>
        </authorList>
    </citation>
    <scope>NUCLEOTIDE SEQUENCE [LARGE SCALE GENOMIC DNA]</scope>
    <source>
        <strain evidence="6 7">NCTC13337</strain>
    </source>
</reference>
<feature type="domain" description="Mur ligase C-terminal" evidence="4">
    <location>
        <begin position="329"/>
        <end position="455"/>
    </location>
</feature>
<dbReference type="SUPFAM" id="SSF63418">
    <property type="entry name" value="MurE/MurF N-terminal domain"/>
    <property type="match status" value="1"/>
</dbReference>
<comment type="function">
    <text evidence="2">Catalyzes the addition of meso-diaminopimelic acid to the nucleotide precursor UDP-N-acetylmuramoyl-L-alanyl-D-glutamate (UMAG) in the biosynthesis of bacterial cell-wall peptidoglycan.</text>
</comment>
<keyword evidence="7" id="KW-1185">Reference proteome</keyword>
<dbReference type="HAMAP" id="MF_00208">
    <property type="entry name" value="MurE"/>
    <property type="match status" value="1"/>
</dbReference>
<keyword evidence="2 3" id="KW-0132">Cell division</keyword>
<dbReference type="EMBL" id="UHIC01000001">
    <property type="protein sequence ID" value="SUO97240.1"/>
    <property type="molecule type" value="Genomic_DNA"/>
</dbReference>
<accession>A0A380MXB4</accession>
<comment type="PTM">
    <text evidence="2">Carboxylation is probably crucial for Mg(2+) binding and, consequently, for the gamma-phosphate positioning of ATP.</text>
</comment>
<feature type="binding site" evidence="2">
    <location>
        <position position="175"/>
    </location>
    <ligand>
        <name>UDP-N-acetyl-alpha-D-muramoyl-L-alanyl-D-glutamate</name>
        <dbReference type="ChEBI" id="CHEBI:83900"/>
    </ligand>
</feature>
<feature type="binding site" evidence="2">
    <location>
        <position position="28"/>
    </location>
    <ligand>
        <name>UDP-N-acetyl-alpha-D-muramoyl-L-alanyl-D-glutamate</name>
        <dbReference type="ChEBI" id="CHEBI:83900"/>
    </ligand>
</feature>
<feature type="binding site" evidence="2">
    <location>
        <position position="453"/>
    </location>
    <ligand>
        <name>meso-2,6-diaminopimelate</name>
        <dbReference type="ChEBI" id="CHEBI:57791"/>
    </ligand>
</feature>
<feature type="modified residue" description="N6-carboxylysine" evidence="2">
    <location>
        <position position="209"/>
    </location>
</feature>
<dbReference type="InterPro" id="IPR004101">
    <property type="entry name" value="Mur_ligase_C"/>
</dbReference>
<keyword evidence="2" id="KW-0963">Cytoplasm</keyword>